<dbReference type="Proteomes" id="UP000182321">
    <property type="component" value="Unassembled WGS sequence"/>
</dbReference>
<dbReference type="SMART" id="SM00028">
    <property type="entry name" value="TPR"/>
    <property type="match status" value="6"/>
</dbReference>
<keyword evidence="5" id="KW-0812">Transmembrane</keyword>
<keyword evidence="5" id="KW-0472">Membrane</keyword>
<evidence type="ECO:0000256" key="4">
    <source>
        <dbReference type="SAM" id="Coils"/>
    </source>
</evidence>
<feature type="repeat" description="TPR" evidence="3">
    <location>
        <begin position="372"/>
        <end position="405"/>
    </location>
</feature>
<dbReference type="Pfam" id="PF13181">
    <property type="entry name" value="TPR_8"/>
    <property type="match status" value="1"/>
</dbReference>
<dbReference type="InterPro" id="IPR019734">
    <property type="entry name" value="TPR_rpt"/>
</dbReference>
<dbReference type="InterPro" id="IPR051012">
    <property type="entry name" value="CellSynth/LPSAsmb/PSIAsmb"/>
</dbReference>
<keyword evidence="2 3" id="KW-0802">TPR repeat</keyword>
<dbReference type="Gene3D" id="1.25.40.10">
    <property type="entry name" value="Tetratricopeptide repeat domain"/>
    <property type="match status" value="3"/>
</dbReference>
<dbReference type="PROSITE" id="PS50005">
    <property type="entry name" value="TPR"/>
    <property type="match status" value="3"/>
</dbReference>
<organism evidence="6 7">
    <name type="scientific">Pseudobutyrivibrio ruminis</name>
    <dbReference type="NCBI Taxonomy" id="46206"/>
    <lineage>
        <taxon>Bacteria</taxon>
        <taxon>Bacillati</taxon>
        <taxon>Bacillota</taxon>
        <taxon>Clostridia</taxon>
        <taxon>Lachnospirales</taxon>
        <taxon>Lachnospiraceae</taxon>
        <taxon>Pseudobutyrivibrio</taxon>
    </lineage>
</organism>
<reference evidence="7" key="1">
    <citation type="submission" date="2016-10" db="EMBL/GenBank/DDBJ databases">
        <authorList>
            <person name="Varghese N."/>
        </authorList>
    </citation>
    <scope>NUCLEOTIDE SEQUENCE [LARGE SCALE GENOMIC DNA]</scope>
    <source>
        <strain evidence="7">ACV-9</strain>
    </source>
</reference>
<dbReference type="RefSeq" id="WP_074788604.1">
    <property type="nucleotide sequence ID" value="NZ_FNZX01000003.1"/>
</dbReference>
<evidence type="ECO:0000256" key="3">
    <source>
        <dbReference type="PROSITE-ProRule" id="PRU00339"/>
    </source>
</evidence>
<sequence length="465" mass="52543">MQCFMCGTEVGNDKVCYNCGADILLYKQIIYTSYVFYNQGLEKAKVKDLSGAIDSLKSSLQYYKYNTRARNLLGLCYYQTGEMVRALNEWVLSKNLQEEDNPDADRYLAEIESDPGLLTKTNSTIKKYNQAIEYCKAGSRDLAMIQLKKVVSQNPNFVKALQLLSLLYIQEKKYADARKFLSQAAKIDSNNTTTIRYIHEVKERLKEQNTGRRRKKNDVVTFADGNDTVIMSENSFRSMLDNSRASFMNILLGLVIGLLICFFLVVPTVRDNMTDDNTDTVLALNEELSDAKTENESLQSEIESLQSSLSAYDDKQDIATSYDNLFAAQNYYNEGDSVTAADYIQLVTRDVLGEQGQTAYDNLYASLSSTIIQGYYDDGNNFYTEENYESAITNFKTVVEIDETYNSGAALFLLGDCYRLTGETELALECFNRVVELYPSNKWGKQAKVYIAADDTELSATEVGE</sequence>
<dbReference type="EMBL" id="FNZX01000003">
    <property type="protein sequence ID" value="SEK17516.1"/>
    <property type="molecule type" value="Genomic_DNA"/>
</dbReference>
<keyword evidence="5" id="KW-1133">Transmembrane helix</keyword>
<dbReference type="InterPro" id="IPR011990">
    <property type="entry name" value="TPR-like_helical_dom_sf"/>
</dbReference>
<keyword evidence="4" id="KW-0175">Coiled coil</keyword>
<gene>
    <name evidence="6" type="ORF">SAMN02910377_00049</name>
</gene>
<evidence type="ECO:0000256" key="1">
    <source>
        <dbReference type="ARBA" id="ARBA00022737"/>
    </source>
</evidence>
<keyword evidence="1" id="KW-0677">Repeat</keyword>
<feature type="repeat" description="TPR" evidence="3">
    <location>
        <begin position="408"/>
        <end position="441"/>
    </location>
</feature>
<dbReference type="PANTHER" id="PTHR45586">
    <property type="entry name" value="TPR REPEAT-CONTAINING PROTEIN PA4667"/>
    <property type="match status" value="1"/>
</dbReference>
<dbReference type="AlphaFoldDB" id="A0A1H7EUD2"/>
<dbReference type="Pfam" id="PF13432">
    <property type="entry name" value="TPR_16"/>
    <property type="match status" value="1"/>
</dbReference>
<dbReference type="Pfam" id="PF13424">
    <property type="entry name" value="TPR_12"/>
    <property type="match status" value="1"/>
</dbReference>
<name>A0A1H7EUD2_9FIRM</name>
<feature type="coiled-coil region" evidence="4">
    <location>
        <begin position="281"/>
        <end position="315"/>
    </location>
</feature>
<dbReference type="PANTHER" id="PTHR45586:SF1">
    <property type="entry name" value="LIPOPOLYSACCHARIDE ASSEMBLY PROTEIN B"/>
    <property type="match status" value="1"/>
</dbReference>
<feature type="transmembrane region" description="Helical" evidence="5">
    <location>
        <begin position="247"/>
        <end position="266"/>
    </location>
</feature>
<evidence type="ECO:0000313" key="7">
    <source>
        <dbReference type="Proteomes" id="UP000182321"/>
    </source>
</evidence>
<dbReference type="SUPFAM" id="SSF48452">
    <property type="entry name" value="TPR-like"/>
    <property type="match status" value="1"/>
</dbReference>
<evidence type="ECO:0000313" key="6">
    <source>
        <dbReference type="EMBL" id="SEK17516.1"/>
    </source>
</evidence>
<keyword evidence="7" id="KW-1185">Reference proteome</keyword>
<feature type="repeat" description="TPR" evidence="3">
    <location>
        <begin position="158"/>
        <end position="191"/>
    </location>
</feature>
<evidence type="ECO:0000256" key="2">
    <source>
        <dbReference type="ARBA" id="ARBA00022803"/>
    </source>
</evidence>
<evidence type="ECO:0000256" key="5">
    <source>
        <dbReference type="SAM" id="Phobius"/>
    </source>
</evidence>
<protein>
    <submittedName>
        <fullName evidence="6">Tetratricopeptide repeat-containing protein</fullName>
    </submittedName>
</protein>
<accession>A0A1H7EUD2</accession>
<proteinExistence type="predicted"/>